<evidence type="ECO:0000313" key="2">
    <source>
        <dbReference type="Proteomes" id="UP000077202"/>
    </source>
</evidence>
<comment type="caution">
    <text evidence="1">The sequence shown here is derived from an EMBL/GenBank/DDBJ whole genome shotgun (WGS) entry which is preliminary data.</text>
</comment>
<name>A0A176VIB2_MARPO</name>
<keyword evidence="2" id="KW-1185">Reference proteome</keyword>
<proteinExistence type="predicted"/>
<organism evidence="1 2">
    <name type="scientific">Marchantia polymorpha subsp. ruderalis</name>
    <dbReference type="NCBI Taxonomy" id="1480154"/>
    <lineage>
        <taxon>Eukaryota</taxon>
        <taxon>Viridiplantae</taxon>
        <taxon>Streptophyta</taxon>
        <taxon>Embryophyta</taxon>
        <taxon>Marchantiophyta</taxon>
        <taxon>Marchantiopsida</taxon>
        <taxon>Marchantiidae</taxon>
        <taxon>Marchantiales</taxon>
        <taxon>Marchantiaceae</taxon>
        <taxon>Marchantia</taxon>
    </lineage>
</organism>
<accession>A0A176VIB2</accession>
<gene>
    <name evidence="1" type="ORF">AXG93_517s1350</name>
</gene>
<reference evidence="1" key="1">
    <citation type="submission" date="2016-03" db="EMBL/GenBank/DDBJ databases">
        <title>Mechanisms controlling the formation of the plant cell surface in tip-growing cells are functionally conserved among land plants.</title>
        <authorList>
            <person name="Honkanen S."/>
            <person name="Jones V.A."/>
            <person name="Morieri G."/>
            <person name="Champion C."/>
            <person name="Hetherington A.J."/>
            <person name="Kelly S."/>
            <person name="Saint-Marcoux D."/>
            <person name="Proust H."/>
            <person name="Prescott H."/>
            <person name="Dolan L."/>
        </authorList>
    </citation>
    <scope>NUCLEOTIDE SEQUENCE [LARGE SCALE GENOMIC DNA]</scope>
    <source>
        <tissue evidence="1">Whole gametophyte</tissue>
    </source>
</reference>
<dbReference type="AlphaFoldDB" id="A0A176VIB2"/>
<protein>
    <submittedName>
        <fullName evidence="1">Uncharacterized protein</fullName>
    </submittedName>
</protein>
<dbReference type="EMBL" id="LVLJ01003592">
    <property type="protein sequence ID" value="OAE20620.1"/>
    <property type="molecule type" value="Genomic_DNA"/>
</dbReference>
<evidence type="ECO:0000313" key="1">
    <source>
        <dbReference type="EMBL" id="OAE20620.1"/>
    </source>
</evidence>
<sequence length="135" mass="15640">MQTVTGSCEDEARDFLVEEKCKDKDGKCKLWEDSELRPNERDEARSDVLDRMKHERKKFDYFSECRGAYGDVQFLIYDVLRSVEGRRVWFCSLIGPVRILLGPEVALFLARRCVGMTIYVRQVVLQGRKGAIAVE</sequence>
<dbReference type="Proteomes" id="UP000077202">
    <property type="component" value="Unassembled WGS sequence"/>
</dbReference>